<dbReference type="PANTHER" id="PTHR31350">
    <property type="entry name" value="SI:DKEY-261L7.2"/>
    <property type="match status" value="1"/>
</dbReference>
<proteinExistence type="inferred from homology"/>
<evidence type="ECO:0000256" key="1">
    <source>
        <dbReference type="ARBA" id="ARBA00007100"/>
    </source>
</evidence>
<dbReference type="InterPro" id="IPR019734">
    <property type="entry name" value="TPR_rpt"/>
</dbReference>
<dbReference type="InterPro" id="IPR032698">
    <property type="entry name" value="SirB1_N"/>
</dbReference>
<dbReference type="AlphaFoldDB" id="A0A2M8QGV2"/>
<dbReference type="Proteomes" id="UP000230790">
    <property type="component" value="Unassembled WGS sequence"/>
</dbReference>
<feature type="repeat" description="TPR" evidence="2">
    <location>
        <begin position="206"/>
        <end position="239"/>
    </location>
</feature>
<dbReference type="PANTHER" id="PTHR31350:SF21">
    <property type="entry name" value="F-BOX ONLY PROTEIN 21"/>
    <property type="match status" value="1"/>
</dbReference>
<organism evidence="4 5">
    <name type="scientific">Candidatus Thermofonsia Clade 3 bacterium</name>
    <dbReference type="NCBI Taxonomy" id="2364212"/>
    <lineage>
        <taxon>Bacteria</taxon>
        <taxon>Bacillati</taxon>
        <taxon>Chloroflexota</taxon>
        <taxon>Candidatus Thermofontia</taxon>
        <taxon>Candidatus Thermofonsia Clade 3</taxon>
    </lineage>
</organism>
<evidence type="ECO:0000256" key="2">
    <source>
        <dbReference type="PROSITE-ProRule" id="PRU00339"/>
    </source>
</evidence>
<dbReference type="Pfam" id="PF13371">
    <property type="entry name" value="TPR_9"/>
    <property type="match status" value="1"/>
</dbReference>
<gene>
    <name evidence="4" type="ORF">CUN48_00115</name>
</gene>
<accession>A0A2M8QGV2</accession>
<keyword evidence="2" id="KW-0802">TPR repeat</keyword>
<dbReference type="PROSITE" id="PS50005">
    <property type="entry name" value="TPR"/>
    <property type="match status" value="1"/>
</dbReference>
<protein>
    <recommendedName>
        <fullName evidence="3">Protein SirB1 N-terminal domain-containing protein</fullName>
    </recommendedName>
</protein>
<dbReference type="Pfam" id="PF13369">
    <property type="entry name" value="Transglut_core2"/>
    <property type="match status" value="1"/>
</dbReference>
<dbReference type="SUPFAM" id="SSF48452">
    <property type="entry name" value="TPR-like"/>
    <property type="match status" value="1"/>
</dbReference>
<evidence type="ECO:0000313" key="5">
    <source>
        <dbReference type="Proteomes" id="UP000230790"/>
    </source>
</evidence>
<name>A0A2M8QGV2_9CHLR</name>
<comment type="caution">
    <text evidence="4">The sequence shown here is derived from an EMBL/GenBank/DDBJ whole genome shotgun (WGS) entry which is preliminary data.</text>
</comment>
<feature type="domain" description="Protein SirB1 N-terminal" evidence="3">
    <location>
        <begin position="61"/>
        <end position="210"/>
    </location>
</feature>
<dbReference type="EMBL" id="PGTN01000001">
    <property type="protein sequence ID" value="PJF49055.1"/>
    <property type="molecule type" value="Genomic_DNA"/>
</dbReference>
<dbReference type="Gene3D" id="1.25.40.10">
    <property type="entry name" value="Tetratricopeptide repeat domain"/>
    <property type="match status" value="1"/>
</dbReference>
<sequence>MIRRLRSWHLMVTFRMANFPLDAALEGFAQEVNQPDAKINLARAALVMGRFEYPDLDVSGYLDKLDRLAEAAGWAIRSAELPALMLAQFLFDTLGFTGNARHYTDPRNSFLNEVLERRLGIPISLSVLFLEVAQRTGIRADGVGLPGHFIVRVVLDSGQVIYLDPFHGGAILSEEDCRERVRSITEGKLPFHAAFLNPVGARYILMRMLNNLKNFYAAANDFYRAAKVVERLLILNPDDLSEVRNLGLLYGSLGRRREAVALLEAYLQGRPDAPDADTIQRYLSALSSEVSRWN</sequence>
<evidence type="ECO:0000313" key="4">
    <source>
        <dbReference type="EMBL" id="PJF49055.1"/>
    </source>
</evidence>
<evidence type="ECO:0000259" key="3">
    <source>
        <dbReference type="Pfam" id="PF13369"/>
    </source>
</evidence>
<dbReference type="InterPro" id="IPR011990">
    <property type="entry name" value="TPR-like_helical_dom_sf"/>
</dbReference>
<comment type="similarity">
    <text evidence="1">Belongs to the UPF0162 family.</text>
</comment>
<reference evidence="4 5" key="1">
    <citation type="submission" date="2017-11" db="EMBL/GenBank/DDBJ databases">
        <title>Evolution of Phototrophy in the Chloroflexi Phylum Driven by Horizontal Gene Transfer.</title>
        <authorList>
            <person name="Ward L.M."/>
            <person name="Hemp J."/>
            <person name="Shih P.M."/>
            <person name="Mcglynn S.E."/>
            <person name="Fischer W."/>
        </authorList>
    </citation>
    <scope>NUCLEOTIDE SEQUENCE [LARGE SCALE GENOMIC DNA]</scope>
    <source>
        <strain evidence="4">JP3_7</strain>
    </source>
</reference>